<evidence type="ECO:0000259" key="4">
    <source>
        <dbReference type="Pfam" id="PF02931"/>
    </source>
</evidence>
<accession>A0A2C9JZF4</accession>
<dbReference type="InterPro" id="IPR036734">
    <property type="entry name" value="Neur_chan_lig-bd_sf"/>
</dbReference>
<dbReference type="GO" id="GO:0005230">
    <property type="term" value="F:extracellular ligand-gated monoatomic ion channel activity"/>
    <property type="evidence" value="ECO:0007669"/>
    <property type="project" value="InterPro"/>
</dbReference>
<keyword evidence="3" id="KW-0407">Ion channel</keyword>
<dbReference type="AlphaFoldDB" id="A0A2C9JZF4"/>
<dbReference type="InterPro" id="IPR018000">
    <property type="entry name" value="Neurotransmitter_ion_chnl_CS"/>
</dbReference>
<sequence length="235" mass="26978">MTNSLYCVLIALWLSLAAAAVRDKTDETRLIEAMMMNYNPAARPVYNASHTVVVKFGITLTQISDMPERNAKLVNEPQGRGRRSVKSARPVPDEQRLMEMLLENYHRFSRPVINASLSVEVKFGITLVQISDMEWTDERLTWDPKGYNNLKILRIPCEKLWLPDIVLYNSADDYTTGYMNSKAMVSHDGNVFWPPPAKFRSSCKIDITYFPFDDQTCELKFGSWTYDGFQVDITN</sequence>
<keyword evidence="2" id="KW-0472">Membrane</keyword>
<proteinExistence type="inferred from homology"/>
<keyword evidence="3" id="KW-0406">Ion transport</keyword>
<dbReference type="VEuPathDB" id="VectorBase:BGLAX_026774"/>
<feature type="domain" description="Neurotransmitter-gated ion-channel ligand-binding" evidence="4">
    <location>
        <begin position="132"/>
        <end position="233"/>
    </location>
</feature>
<protein>
    <recommendedName>
        <fullName evidence="4">Neurotransmitter-gated ion-channel ligand-binding domain-containing protein</fullName>
    </recommendedName>
</protein>
<dbReference type="GO" id="GO:0004888">
    <property type="term" value="F:transmembrane signaling receptor activity"/>
    <property type="evidence" value="ECO:0007669"/>
    <property type="project" value="InterPro"/>
</dbReference>
<dbReference type="CDD" id="cd18997">
    <property type="entry name" value="LGIC_ECD_nAChR"/>
    <property type="match status" value="1"/>
</dbReference>
<dbReference type="KEGG" id="bgt:106073993"/>
<keyword evidence="3" id="KW-0813">Transport</keyword>
<evidence type="ECO:0000256" key="1">
    <source>
        <dbReference type="ARBA" id="ARBA00004141"/>
    </source>
</evidence>
<organism evidence="5 6">
    <name type="scientific">Biomphalaria glabrata</name>
    <name type="common">Bloodfluke planorb</name>
    <name type="synonym">Freshwater snail</name>
    <dbReference type="NCBI Taxonomy" id="6526"/>
    <lineage>
        <taxon>Eukaryota</taxon>
        <taxon>Metazoa</taxon>
        <taxon>Spiralia</taxon>
        <taxon>Lophotrochozoa</taxon>
        <taxon>Mollusca</taxon>
        <taxon>Gastropoda</taxon>
        <taxon>Heterobranchia</taxon>
        <taxon>Euthyneura</taxon>
        <taxon>Panpulmonata</taxon>
        <taxon>Hygrophila</taxon>
        <taxon>Lymnaeoidea</taxon>
        <taxon>Planorbidae</taxon>
        <taxon>Biomphalaria</taxon>
    </lineage>
</organism>
<dbReference type="PROSITE" id="PS00236">
    <property type="entry name" value="NEUROTR_ION_CHANNEL"/>
    <property type="match status" value="1"/>
</dbReference>
<gene>
    <name evidence="5" type="primary">106073993</name>
</gene>
<evidence type="ECO:0000313" key="5">
    <source>
        <dbReference type="EnsemblMetazoa" id="BGLB010506-PB"/>
    </source>
</evidence>
<dbReference type="SUPFAM" id="SSF63712">
    <property type="entry name" value="Nicotinic receptor ligand binding domain-like"/>
    <property type="match status" value="2"/>
</dbReference>
<dbReference type="FunFam" id="2.70.170.10:FF:000028">
    <property type="entry name" value="AcetylCholine Receptor"/>
    <property type="match status" value="1"/>
</dbReference>
<keyword evidence="3" id="KW-0732">Signal</keyword>
<comment type="similarity">
    <text evidence="3">Belongs to the ligand-gated ion channel (TC 1.A.9) family.</text>
</comment>
<feature type="signal peptide" evidence="3">
    <location>
        <begin position="1"/>
        <end position="19"/>
    </location>
</feature>
<dbReference type="Pfam" id="PF02931">
    <property type="entry name" value="Neur_chan_LBD"/>
    <property type="match status" value="2"/>
</dbReference>
<comment type="subcellular location">
    <subcellularLocation>
        <location evidence="1">Membrane</location>
        <topology evidence="1">Multi-pass membrane protein</topology>
    </subcellularLocation>
</comment>
<name>A0A2C9JZF4_BIOGL</name>
<evidence type="ECO:0000256" key="3">
    <source>
        <dbReference type="RuleBase" id="RU000687"/>
    </source>
</evidence>
<dbReference type="PANTHER" id="PTHR18945">
    <property type="entry name" value="NEUROTRANSMITTER GATED ION CHANNEL"/>
    <property type="match status" value="1"/>
</dbReference>
<feature type="chain" id="PRO_5022267643" description="Neurotransmitter-gated ion-channel ligand-binding domain-containing protein" evidence="3">
    <location>
        <begin position="20"/>
        <end position="235"/>
    </location>
</feature>
<dbReference type="Proteomes" id="UP000076420">
    <property type="component" value="Unassembled WGS sequence"/>
</dbReference>
<dbReference type="InterPro" id="IPR006202">
    <property type="entry name" value="Neur_chan_lig-bd"/>
</dbReference>
<dbReference type="VEuPathDB" id="VectorBase:BGLB010506"/>
<evidence type="ECO:0000256" key="2">
    <source>
        <dbReference type="ARBA" id="ARBA00023136"/>
    </source>
</evidence>
<evidence type="ECO:0000313" key="6">
    <source>
        <dbReference type="Proteomes" id="UP000076420"/>
    </source>
</evidence>
<dbReference type="STRING" id="6526.A0A2C9JZF4"/>
<dbReference type="EnsemblMetazoa" id="BGLB010506-RB">
    <property type="protein sequence ID" value="BGLB010506-PB"/>
    <property type="gene ID" value="BGLB010506"/>
</dbReference>
<feature type="domain" description="Neurotransmitter-gated ion-channel ligand-binding" evidence="4">
    <location>
        <begin position="27"/>
        <end position="72"/>
    </location>
</feature>
<reference evidence="5" key="1">
    <citation type="submission" date="2020-05" db="UniProtKB">
        <authorList>
            <consortium name="EnsemblMetazoa"/>
        </authorList>
    </citation>
    <scope>IDENTIFICATION</scope>
    <source>
        <strain evidence="5">BB02</strain>
    </source>
</reference>
<dbReference type="Gene3D" id="2.70.170.10">
    <property type="entry name" value="Neurotransmitter-gated ion-channel ligand-binding domain"/>
    <property type="match status" value="2"/>
</dbReference>
<dbReference type="PRINTS" id="PR00252">
    <property type="entry name" value="NRIONCHANNEL"/>
</dbReference>
<dbReference type="InterPro" id="IPR006201">
    <property type="entry name" value="Neur_channel"/>
</dbReference>
<dbReference type="GO" id="GO:0016020">
    <property type="term" value="C:membrane"/>
    <property type="evidence" value="ECO:0007669"/>
    <property type="project" value="UniProtKB-SubCell"/>
</dbReference>